<feature type="compositionally biased region" description="Polar residues" evidence="1">
    <location>
        <begin position="30"/>
        <end position="40"/>
    </location>
</feature>
<reference evidence="3" key="1">
    <citation type="submission" date="2011-07" db="EMBL/GenBank/DDBJ databases">
        <authorList>
            <consortium name="Caenorhabditis brenneri Sequencing and Analysis Consortium"/>
            <person name="Wilson R.K."/>
        </authorList>
    </citation>
    <scope>NUCLEOTIDE SEQUENCE [LARGE SCALE GENOMIC DNA]</scope>
    <source>
        <strain evidence="3">PB2801</strain>
    </source>
</reference>
<evidence type="ECO:0000313" key="2">
    <source>
        <dbReference type="EMBL" id="EGT37023.1"/>
    </source>
</evidence>
<evidence type="ECO:0000256" key="1">
    <source>
        <dbReference type="SAM" id="MobiDB-lite"/>
    </source>
</evidence>
<dbReference type="AlphaFoldDB" id="G0NSY4"/>
<dbReference type="InParanoid" id="G0NSY4"/>
<feature type="region of interest" description="Disordered" evidence="1">
    <location>
        <begin position="30"/>
        <end position="54"/>
    </location>
</feature>
<accession>G0NSY4</accession>
<dbReference type="HOGENOM" id="CLU_3052312_0_0_1"/>
<evidence type="ECO:0000313" key="3">
    <source>
        <dbReference type="Proteomes" id="UP000008068"/>
    </source>
</evidence>
<gene>
    <name evidence="2" type="ORF">CAEBREN_04590</name>
</gene>
<dbReference type="Proteomes" id="UP000008068">
    <property type="component" value="Unassembled WGS sequence"/>
</dbReference>
<sequence>MSPCTGMLIFTLTHRLTNHIEMSRHALNKNNMNKLWSQQTKEQKDKRTRKMQRF</sequence>
<dbReference type="EMBL" id="GL379941">
    <property type="protein sequence ID" value="EGT37023.1"/>
    <property type="molecule type" value="Genomic_DNA"/>
</dbReference>
<organism evidence="3">
    <name type="scientific">Caenorhabditis brenneri</name>
    <name type="common">Nematode worm</name>
    <dbReference type="NCBI Taxonomy" id="135651"/>
    <lineage>
        <taxon>Eukaryota</taxon>
        <taxon>Metazoa</taxon>
        <taxon>Ecdysozoa</taxon>
        <taxon>Nematoda</taxon>
        <taxon>Chromadorea</taxon>
        <taxon>Rhabditida</taxon>
        <taxon>Rhabditina</taxon>
        <taxon>Rhabditomorpha</taxon>
        <taxon>Rhabditoidea</taxon>
        <taxon>Rhabditidae</taxon>
        <taxon>Peloderinae</taxon>
        <taxon>Caenorhabditis</taxon>
    </lineage>
</organism>
<proteinExistence type="predicted"/>
<name>G0NSY4_CAEBE</name>
<keyword evidence="3" id="KW-1185">Reference proteome</keyword>
<protein>
    <submittedName>
        <fullName evidence="2">Uncharacterized protein</fullName>
    </submittedName>
</protein>